<feature type="domain" description="HTH lacI-type" evidence="4">
    <location>
        <begin position="1"/>
        <end position="55"/>
    </location>
</feature>
<reference evidence="5 6" key="1">
    <citation type="journal article" date="2017" name="Front. Microbiol.">
        <title>New Insights into the Diversity of the Genus Faecalibacterium.</title>
        <authorList>
            <person name="Benevides L."/>
            <person name="Burman S."/>
            <person name="Martin R."/>
            <person name="Robert V."/>
            <person name="Thomas M."/>
            <person name="Miquel S."/>
            <person name="Chain F."/>
            <person name="Sokol H."/>
            <person name="Bermudez-Humaran L.G."/>
            <person name="Morrison M."/>
            <person name="Langella P."/>
            <person name="Azevedo V.A."/>
            <person name="Chatel J.M."/>
            <person name="Soares S."/>
        </authorList>
    </citation>
    <scope>NUCLEOTIDE SEQUENCE [LARGE SCALE GENOMIC DNA]</scope>
    <source>
        <strain evidence="6">CNCM I-4540</strain>
    </source>
</reference>
<dbReference type="Pfam" id="PF00356">
    <property type="entry name" value="LacI"/>
    <property type="match status" value="1"/>
</dbReference>
<dbReference type="PANTHER" id="PTHR30146">
    <property type="entry name" value="LACI-RELATED TRANSCRIPTIONAL REPRESSOR"/>
    <property type="match status" value="1"/>
</dbReference>
<dbReference type="EMBL" id="NMTQ01000037">
    <property type="protein sequence ID" value="PDX57616.1"/>
    <property type="molecule type" value="Genomic_DNA"/>
</dbReference>
<evidence type="ECO:0000256" key="2">
    <source>
        <dbReference type="ARBA" id="ARBA00023125"/>
    </source>
</evidence>
<keyword evidence="3" id="KW-0804">Transcription</keyword>
<evidence type="ECO:0000313" key="6">
    <source>
        <dbReference type="Proteomes" id="UP000220752"/>
    </source>
</evidence>
<dbReference type="InterPro" id="IPR046335">
    <property type="entry name" value="LacI/GalR-like_sensor"/>
</dbReference>
<dbReference type="GO" id="GO:0000976">
    <property type="term" value="F:transcription cis-regulatory region binding"/>
    <property type="evidence" value="ECO:0007669"/>
    <property type="project" value="TreeGrafter"/>
</dbReference>
<dbReference type="PANTHER" id="PTHR30146:SF150">
    <property type="entry name" value="ARABINOSE METABOLISM TRANSCRIPTIONAL REPRESSOR"/>
    <property type="match status" value="1"/>
</dbReference>
<dbReference type="InterPro" id="IPR010982">
    <property type="entry name" value="Lambda_DNA-bd_dom_sf"/>
</dbReference>
<organism evidence="5 6">
    <name type="scientific">Faecalibacterium langellae</name>
    <dbReference type="NCBI Taxonomy" id="3435293"/>
    <lineage>
        <taxon>Bacteria</taxon>
        <taxon>Bacillati</taxon>
        <taxon>Bacillota</taxon>
        <taxon>Clostridia</taxon>
        <taxon>Eubacteriales</taxon>
        <taxon>Oscillospiraceae</taxon>
        <taxon>Faecalibacterium</taxon>
    </lineage>
</organism>
<dbReference type="RefSeq" id="WP_097778204.1">
    <property type="nucleotide sequence ID" value="NZ_CABMES010000006.1"/>
</dbReference>
<keyword evidence="2" id="KW-0238">DNA-binding</keyword>
<dbReference type="AlphaFoldDB" id="A0A2A6Z8A5"/>
<accession>A0A2A6Z8A5</accession>
<dbReference type="SUPFAM" id="SSF47413">
    <property type="entry name" value="lambda repressor-like DNA-binding domains"/>
    <property type="match status" value="1"/>
</dbReference>
<sequence>MNIYDVSREANVSAATVSRVINGSSKVSPATRKKVLDVIHKSGYIPNAFAQGLSHDTMRTVGILCVDPSDPNACGNFSMGIGYVQRELRGFDYDTVIYCVGYDMEDKASCLQTMCDRRVDAIVVLGSFFVEGDPEKNACIIKAAQQVPVFLVNGYIDAPNVYSFRCGDRKGAFQAVNQMAKSGAKDILFLHHNMTGSVRSKLEGYQEALHQNGLTVRQEYICSCSLDIQESAAEVERLAEAGLKFDGVIATEDSIAVGVLKYAQRHGIAVPDDLCVIGFGNTNLTESCTPELSSVDNSVEAACVAAVSMLIHKLKNHRIPSELTVSSAVVYRKTTR</sequence>
<evidence type="ECO:0000256" key="1">
    <source>
        <dbReference type="ARBA" id="ARBA00023015"/>
    </source>
</evidence>
<dbReference type="CDD" id="cd06267">
    <property type="entry name" value="PBP1_LacI_sugar_binding-like"/>
    <property type="match status" value="1"/>
</dbReference>
<evidence type="ECO:0000313" key="5">
    <source>
        <dbReference type="EMBL" id="PDX57616.1"/>
    </source>
</evidence>
<gene>
    <name evidence="5" type="ORF">CGS46_13985</name>
</gene>
<dbReference type="SUPFAM" id="SSF53822">
    <property type="entry name" value="Periplasmic binding protein-like I"/>
    <property type="match status" value="1"/>
</dbReference>
<dbReference type="CDD" id="cd01392">
    <property type="entry name" value="HTH_LacI"/>
    <property type="match status" value="1"/>
</dbReference>
<protein>
    <submittedName>
        <fullName evidence="5">LacI family transcriptional regulator</fullName>
    </submittedName>
</protein>
<proteinExistence type="predicted"/>
<keyword evidence="6" id="KW-1185">Reference proteome</keyword>
<dbReference type="GO" id="GO:0003700">
    <property type="term" value="F:DNA-binding transcription factor activity"/>
    <property type="evidence" value="ECO:0007669"/>
    <property type="project" value="TreeGrafter"/>
</dbReference>
<dbReference type="PROSITE" id="PS50932">
    <property type="entry name" value="HTH_LACI_2"/>
    <property type="match status" value="1"/>
</dbReference>
<dbReference type="Gene3D" id="3.40.50.2300">
    <property type="match status" value="2"/>
</dbReference>
<comment type="caution">
    <text evidence="5">The sequence shown here is derived from an EMBL/GenBank/DDBJ whole genome shotgun (WGS) entry which is preliminary data.</text>
</comment>
<dbReference type="Gene3D" id="1.10.260.40">
    <property type="entry name" value="lambda repressor-like DNA-binding domains"/>
    <property type="match status" value="1"/>
</dbReference>
<evidence type="ECO:0000259" key="4">
    <source>
        <dbReference type="PROSITE" id="PS50932"/>
    </source>
</evidence>
<dbReference type="Pfam" id="PF13377">
    <property type="entry name" value="Peripla_BP_3"/>
    <property type="match status" value="1"/>
</dbReference>
<dbReference type="InterPro" id="IPR000843">
    <property type="entry name" value="HTH_LacI"/>
</dbReference>
<dbReference type="InterPro" id="IPR028082">
    <property type="entry name" value="Peripla_BP_I"/>
</dbReference>
<dbReference type="Proteomes" id="UP000220752">
    <property type="component" value="Unassembled WGS sequence"/>
</dbReference>
<dbReference type="SMART" id="SM00354">
    <property type="entry name" value="HTH_LACI"/>
    <property type="match status" value="1"/>
</dbReference>
<name>A0A2A6Z8A5_9FIRM</name>
<evidence type="ECO:0000256" key="3">
    <source>
        <dbReference type="ARBA" id="ARBA00023163"/>
    </source>
</evidence>
<keyword evidence="1" id="KW-0805">Transcription regulation</keyword>